<comment type="caution">
    <text evidence="1">The sequence shown here is derived from an EMBL/GenBank/DDBJ whole genome shotgun (WGS) entry which is preliminary data.</text>
</comment>
<reference evidence="2" key="1">
    <citation type="journal article" date="2022" name="Mol. Ecol. Resour.">
        <title>The genomes of chicory, endive, great burdock and yacon provide insights into Asteraceae palaeo-polyploidization history and plant inulin production.</title>
        <authorList>
            <person name="Fan W."/>
            <person name="Wang S."/>
            <person name="Wang H."/>
            <person name="Wang A."/>
            <person name="Jiang F."/>
            <person name="Liu H."/>
            <person name="Zhao H."/>
            <person name="Xu D."/>
            <person name="Zhang Y."/>
        </authorList>
    </citation>
    <scope>NUCLEOTIDE SEQUENCE [LARGE SCALE GENOMIC DNA]</scope>
    <source>
        <strain evidence="2">cv. Niubang</strain>
    </source>
</reference>
<proteinExistence type="predicted"/>
<protein>
    <submittedName>
        <fullName evidence="1">Uncharacterized protein</fullName>
    </submittedName>
</protein>
<dbReference type="EMBL" id="CM042049">
    <property type="protein sequence ID" value="KAI3748191.1"/>
    <property type="molecule type" value="Genomic_DNA"/>
</dbReference>
<reference evidence="1 2" key="2">
    <citation type="journal article" date="2022" name="Mol. Ecol. Resour.">
        <title>The genomes of chicory, endive, great burdock and yacon provide insights into Asteraceae paleo-polyploidization history and plant inulin production.</title>
        <authorList>
            <person name="Fan W."/>
            <person name="Wang S."/>
            <person name="Wang H."/>
            <person name="Wang A."/>
            <person name="Jiang F."/>
            <person name="Liu H."/>
            <person name="Zhao H."/>
            <person name="Xu D."/>
            <person name="Zhang Y."/>
        </authorList>
    </citation>
    <scope>NUCLEOTIDE SEQUENCE [LARGE SCALE GENOMIC DNA]</scope>
    <source>
        <strain evidence="2">cv. Niubang</strain>
    </source>
</reference>
<gene>
    <name evidence="1" type="ORF">L6452_11114</name>
</gene>
<evidence type="ECO:0000313" key="1">
    <source>
        <dbReference type="EMBL" id="KAI3748191.1"/>
    </source>
</evidence>
<name>A0ACB9DP22_ARCLA</name>
<dbReference type="Proteomes" id="UP001055879">
    <property type="component" value="Linkage Group LG03"/>
</dbReference>
<keyword evidence="2" id="KW-1185">Reference proteome</keyword>
<sequence length="113" mass="12974">MEWKSRLLSSPHHRRPPAAPSSVDIEKKQLCTNRSRATTRRRRHQEPVTRRSPPRHLHDSLSLSLDPTTSLQSSRNRSLGGRNGQLKEETCCSNCHKKLCYTEVSFISFTAHL</sequence>
<evidence type="ECO:0000313" key="2">
    <source>
        <dbReference type="Proteomes" id="UP001055879"/>
    </source>
</evidence>
<organism evidence="1 2">
    <name type="scientific">Arctium lappa</name>
    <name type="common">Greater burdock</name>
    <name type="synonym">Lappa major</name>
    <dbReference type="NCBI Taxonomy" id="4217"/>
    <lineage>
        <taxon>Eukaryota</taxon>
        <taxon>Viridiplantae</taxon>
        <taxon>Streptophyta</taxon>
        <taxon>Embryophyta</taxon>
        <taxon>Tracheophyta</taxon>
        <taxon>Spermatophyta</taxon>
        <taxon>Magnoliopsida</taxon>
        <taxon>eudicotyledons</taxon>
        <taxon>Gunneridae</taxon>
        <taxon>Pentapetalae</taxon>
        <taxon>asterids</taxon>
        <taxon>campanulids</taxon>
        <taxon>Asterales</taxon>
        <taxon>Asteraceae</taxon>
        <taxon>Carduoideae</taxon>
        <taxon>Cardueae</taxon>
        <taxon>Arctiinae</taxon>
        <taxon>Arctium</taxon>
    </lineage>
</organism>
<accession>A0ACB9DP22</accession>